<dbReference type="PANTHER" id="PTHR31620:SF15">
    <property type="entry name" value="PROTEIN RETICULATA-RELATED 2, CHLOROPLASTIC-RELATED"/>
    <property type="match status" value="1"/>
</dbReference>
<keyword evidence="8" id="KW-0472">Membrane</keyword>
<dbReference type="Pfam" id="PF11891">
    <property type="entry name" value="RETICULATA-like"/>
    <property type="match status" value="1"/>
</dbReference>
<evidence type="ECO:0000256" key="8">
    <source>
        <dbReference type="ARBA" id="ARBA00023136"/>
    </source>
</evidence>
<comment type="similarity">
    <text evidence="2">Belongs to the RETICULATA family.</text>
</comment>
<keyword evidence="3" id="KW-0150">Chloroplast</keyword>
<reference evidence="11" key="1">
    <citation type="submission" date="2024-07" db="EMBL/GenBank/DDBJ databases">
        <title>Two chromosome-level genome assemblies of Korean endemic species Abeliophyllum distichum and Forsythia ovata (Oleaceae).</title>
        <authorList>
            <person name="Jang H."/>
        </authorList>
    </citation>
    <scope>NUCLEOTIDE SEQUENCE [LARGE SCALE GENOMIC DNA]</scope>
</reference>
<evidence type="ECO:0000256" key="5">
    <source>
        <dbReference type="ARBA" id="ARBA00022692"/>
    </source>
</evidence>
<comment type="subcellular location">
    <subcellularLocation>
        <location evidence="1">Plastid</location>
        <location evidence="1">Chloroplast membrane</location>
        <topology evidence="1">Multi-pass membrane protein</topology>
    </subcellularLocation>
</comment>
<evidence type="ECO:0000256" key="6">
    <source>
        <dbReference type="ARBA" id="ARBA00022946"/>
    </source>
</evidence>
<comment type="caution">
    <text evidence="10">The sequence shown here is derived from an EMBL/GenBank/DDBJ whole genome shotgun (WGS) entry which is preliminary data.</text>
</comment>
<evidence type="ECO:0000256" key="1">
    <source>
        <dbReference type="ARBA" id="ARBA00004508"/>
    </source>
</evidence>
<feature type="compositionally biased region" description="Gly residues" evidence="9">
    <location>
        <begin position="46"/>
        <end position="62"/>
    </location>
</feature>
<name>A0ABD1WSU9_9LAMI</name>
<evidence type="ECO:0000256" key="2">
    <source>
        <dbReference type="ARBA" id="ARBA00010793"/>
    </source>
</evidence>
<dbReference type="Proteomes" id="UP001604277">
    <property type="component" value="Unassembled WGS sequence"/>
</dbReference>
<keyword evidence="6" id="KW-0809">Transit peptide</keyword>
<evidence type="ECO:0000256" key="7">
    <source>
        <dbReference type="ARBA" id="ARBA00022989"/>
    </source>
</evidence>
<dbReference type="PANTHER" id="PTHR31620">
    <property type="entry name" value="PROTEIN RETICULATA-RELATED 2, CHLOROPLASTIC-RELATED"/>
    <property type="match status" value="1"/>
</dbReference>
<gene>
    <name evidence="10" type="ORF">Fot_06396</name>
</gene>
<organism evidence="10 11">
    <name type="scientific">Forsythia ovata</name>
    <dbReference type="NCBI Taxonomy" id="205694"/>
    <lineage>
        <taxon>Eukaryota</taxon>
        <taxon>Viridiplantae</taxon>
        <taxon>Streptophyta</taxon>
        <taxon>Embryophyta</taxon>
        <taxon>Tracheophyta</taxon>
        <taxon>Spermatophyta</taxon>
        <taxon>Magnoliopsida</taxon>
        <taxon>eudicotyledons</taxon>
        <taxon>Gunneridae</taxon>
        <taxon>Pentapetalae</taxon>
        <taxon>asterids</taxon>
        <taxon>lamiids</taxon>
        <taxon>Lamiales</taxon>
        <taxon>Oleaceae</taxon>
        <taxon>Forsythieae</taxon>
        <taxon>Forsythia</taxon>
    </lineage>
</organism>
<keyword evidence="5" id="KW-0812">Transmembrane</keyword>
<dbReference type="GO" id="GO:0031969">
    <property type="term" value="C:chloroplast membrane"/>
    <property type="evidence" value="ECO:0007669"/>
    <property type="project" value="UniProtKB-SubCell"/>
</dbReference>
<evidence type="ECO:0000313" key="10">
    <source>
        <dbReference type="EMBL" id="KAL2552777.1"/>
    </source>
</evidence>
<keyword evidence="4" id="KW-0934">Plastid</keyword>
<proteinExistence type="inferred from homology"/>
<keyword evidence="7" id="KW-1133">Transmembrane helix</keyword>
<dbReference type="EMBL" id="JBFOLJ010000002">
    <property type="protein sequence ID" value="KAL2552777.1"/>
    <property type="molecule type" value="Genomic_DNA"/>
</dbReference>
<dbReference type="InterPro" id="IPR021825">
    <property type="entry name" value="RETICULATA-related"/>
</dbReference>
<evidence type="ECO:0000256" key="9">
    <source>
        <dbReference type="SAM" id="MobiDB-lite"/>
    </source>
</evidence>
<evidence type="ECO:0000256" key="4">
    <source>
        <dbReference type="ARBA" id="ARBA00022640"/>
    </source>
</evidence>
<evidence type="ECO:0000313" key="11">
    <source>
        <dbReference type="Proteomes" id="UP001604277"/>
    </source>
</evidence>
<accession>A0ABD1WSU9</accession>
<sequence length="143" mass="15668">MAQQVSSFGMQIYYNDKWKFDSLKCLLQWKRTERKRLWPSLSPKLGSGGGDSGSGGWAGGGGDSDESRLSWDGFGPIGAFLNGWRSRVAVDPQFPLKVLMEELVGVTAFVIGNMTSRPNFGLNELDFVFSTLVIGSILNSPLE</sequence>
<evidence type="ECO:0000256" key="3">
    <source>
        <dbReference type="ARBA" id="ARBA00022528"/>
    </source>
</evidence>
<feature type="region of interest" description="Disordered" evidence="9">
    <location>
        <begin position="40"/>
        <end position="70"/>
    </location>
</feature>
<keyword evidence="11" id="KW-1185">Reference proteome</keyword>
<protein>
    <submittedName>
        <fullName evidence="10">Uncharacterized protein</fullName>
    </submittedName>
</protein>
<dbReference type="AlphaFoldDB" id="A0ABD1WSU9"/>